<feature type="region of interest" description="Disordered" evidence="1">
    <location>
        <begin position="122"/>
        <end position="144"/>
    </location>
</feature>
<evidence type="ECO:0000256" key="1">
    <source>
        <dbReference type="SAM" id="MobiDB-lite"/>
    </source>
</evidence>
<organism evidence="2 3">
    <name type="scientific">Perkinsus chesapeaki</name>
    <name type="common">Clam parasite</name>
    <name type="synonym">Perkinsus andrewsi</name>
    <dbReference type="NCBI Taxonomy" id="330153"/>
    <lineage>
        <taxon>Eukaryota</taxon>
        <taxon>Sar</taxon>
        <taxon>Alveolata</taxon>
        <taxon>Perkinsozoa</taxon>
        <taxon>Perkinsea</taxon>
        <taxon>Perkinsida</taxon>
        <taxon>Perkinsidae</taxon>
        <taxon>Perkinsus</taxon>
    </lineage>
</organism>
<evidence type="ECO:0000313" key="3">
    <source>
        <dbReference type="Proteomes" id="UP000591131"/>
    </source>
</evidence>
<proteinExistence type="predicted"/>
<dbReference type="Proteomes" id="UP000591131">
    <property type="component" value="Unassembled WGS sequence"/>
</dbReference>
<evidence type="ECO:0000313" key="2">
    <source>
        <dbReference type="EMBL" id="KAF4652323.1"/>
    </source>
</evidence>
<dbReference type="OrthoDB" id="443601at2759"/>
<feature type="compositionally biased region" description="Basic and acidic residues" evidence="1">
    <location>
        <begin position="639"/>
        <end position="651"/>
    </location>
</feature>
<feature type="compositionally biased region" description="Polar residues" evidence="1">
    <location>
        <begin position="122"/>
        <end position="135"/>
    </location>
</feature>
<comment type="caution">
    <text evidence="2">The sequence shown here is derived from an EMBL/GenBank/DDBJ whole genome shotgun (WGS) entry which is preliminary data.</text>
</comment>
<feature type="region of interest" description="Disordered" evidence="1">
    <location>
        <begin position="636"/>
        <end position="664"/>
    </location>
</feature>
<dbReference type="EMBL" id="JAAPAO010000938">
    <property type="protein sequence ID" value="KAF4652323.1"/>
    <property type="molecule type" value="Genomic_DNA"/>
</dbReference>
<dbReference type="AlphaFoldDB" id="A0A7J6KYA7"/>
<sequence length="664" mass="72942">MFIPIPSIAQLCSNGAPIEAVVDDSFWERSRIGCIVGVMGDDIVVYPTGQGTIGNIEAFKTLIAFNITRSSIELTVPYLLRDEKVIHDKALSLLFGYQPSTNNNSSSSGHTGLQADISTNPFIVDSPVTSPSGTPQKRDIDRHDSSCGEQVGMMLLRARGCINNTIGRQSGSQQPSVSAMERLEASEALRKVVSTNSDHILFVIGSLTIEEHNALEEVLTRASKTNTPVTALHIIPGCKTMDDLLAAFQHQLDCIYRPHAAEDNASSYLHPTPYKDYAFCAACCPSTTMISSTTHRRSFLARHYAISPESGSSEAIRQIRSEMMILLRGVTALGASKCERAFMDAEAPMDSDGPTRYITPIDIIRKGLQKTLMGYCAVVTKVEDSTEAEETYSDANSDDDDDDNRDMIMVNVVKTDCKEKLSWKDRICRKFGITQSPRQEQIANLTVSSTNTRNSAEVIPTSQSLMFGEPSLIPRSSVYETIDNDGRTTIKHIDIEAPGVSFDDIEVSVVKREWLSCTMMKPLPENMRSRLNFTENTIAYGTVHQWFWLGNRSGTAKSGGSNDDDAGIMYRPMPQPNGISLYNGVLAIQLYRIDTSHVVKRRLNPSVADGSAITSTATGRSRSQTVETKKGLLHQVSNTDDKCKQSEEDSVSRANENTKVGLFG</sequence>
<keyword evidence="3" id="KW-1185">Reference proteome</keyword>
<name>A0A7J6KYA7_PERCH</name>
<protein>
    <submittedName>
        <fullName evidence="2">Uncharacterized protein</fullName>
    </submittedName>
</protein>
<reference evidence="2 3" key="1">
    <citation type="submission" date="2020-04" db="EMBL/GenBank/DDBJ databases">
        <title>Perkinsus chesapeaki whole genome sequence.</title>
        <authorList>
            <person name="Bogema D.R."/>
        </authorList>
    </citation>
    <scope>NUCLEOTIDE SEQUENCE [LARGE SCALE GENOMIC DNA]</scope>
    <source>
        <strain evidence="2">ATCC PRA-425</strain>
    </source>
</reference>
<accession>A0A7J6KYA7</accession>
<gene>
    <name evidence="2" type="ORF">FOL47_011145</name>
</gene>